<protein>
    <submittedName>
        <fullName evidence="5">Unannotated protein</fullName>
    </submittedName>
</protein>
<sequence>MSSALGSVGVTVPRVKSAAFFDLDRTLLVGASGSVFSEAMREAGLVTQSIPGEKALYELFNRIGETLPSMALARQAAALAKGRSQADVRRVAETVAPRLLELVPPFARRVIDSHRAEGRLLVMATTTPVDLVEPLARALGFDDVVATRYGVRSDGTYDGTIDGRFVWSVGKLESVREWAHANEVDLGSSYAYSDSVYDTPLLSAVGHPTAVNPDPRMMLVAAARRWPVVHFDVPAGVAKIPVVNMELQRLLLQLARPAFIPFANFDIDGTHLIPADGPAIICGNHRSYFDVMAIAVTVARTGRPVRFLGKKEVFDAPVVGQLATALGGIRVDRGTGSDEPLRAAADALAAGELVAIMPEGTIPRGPAFFDPVLKGRWGAATLAMQAKVPVVPVGLWGTELVWPRSSRLPNLLNVTNPPTVRVRVGEPLTLRGKTADGNTKRIMKAIVDLLPAEARTKRTPTADELRRSYPSGYTGDPTSESSRRPGTD</sequence>
<evidence type="ECO:0000256" key="1">
    <source>
        <dbReference type="ARBA" id="ARBA00022679"/>
    </source>
</evidence>
<dbReference type="AlphaFoldDB" id="A0A6J6ELV4"/>
<dbReference type="SUPFAM" id="SSF56784">
    <property type="entry name" value="HAD-like"/>
    <property type="match status" value="1"/>
</dbReference>
<evidence type="ECO:0000256" key="3">
    <source>
        <dbReference type="SAM" id="MobiDB-lite"/>
    </source>
</evidence>
<dbReference type="InterPro" id="IPR036412">
    <property type="entry name" value="HAD-like_sf"/>
</dbReference>
<dbReference type="EMBL" id="CAEZTS010000051">
    <property type="protein sequence ID" value="CAB4577077.1"/>
    <property type="molecule type" value="Genomic_DNA"/>
</dbReference>
<feature type="domain" description="Phospholipid/glycerol acyltransferase" evidence="4">
    <location>
        <begin position="279"/>
        <end position="398"/>
    </location>
</feature>
<evidence type="ECO:0000256" key="2">
    <source>
        <dbReference type="ARBA" id="ARBA00023315"/>
    </source>
</evidence>
<dbReference type="CDD" id="cd07989">
    <property type="entry name" value="LPLAT_AGPAT-like"/>
    <property type="match status" value="1"/>
</dbReference>
<dbReference type="NCBIfam" id="TIGR01488">
    <property type="entry name" value="HAD-SF-IB"/>
    <property type="match status" value="1"/>
</dbReference>
<name>A0A6J6ELV4_9ZZZZ</name>
<reference evidence="5" key="1">
    <citation type="submission" date="2020-05" db="EMBL/GenBank/DDBJ databases">
        <authorList>
            <person name="Chiriac C."/>
            <person name="Salcher M."/>
            <person name="Ghai R."/>
            <person name="Kavagutti S V."/>
        </authorList>
    </citation>
    <scope>NUCLEOTIDE SEQUENCE</scope>
</reference>
<accession>A0A6J6ELV4</accession>
<keyword evidence="2" id="KW-0012">Acyltransferase</keyword>
<proteinExistence type="predicted"/>
<dbReference type="NCBIfam" id="TIGR01490">
    <property type="entry name" value="HAD-SF-IB-hyp1"/>
    <property type="match status" value="1"/>
</dbReference>
<organism evidence="5">
    <name type="scientific">freshwater metagenome</name>
    <dbReference type="NCBI Taxonomy" id="449393"/>
    <lineage>
        <taxon>unclassified sequences</taxon>
        <taxon>metagenomes</taxon>
        <taxon>ecological metagenomes</taxon>
    </lineage>
</organism>
<dbReference type="PANTHER" id="PTHR10434">
    <property type="entry name" value="1-ACYL-SN-GLYCEROL-3-PHOSPHATE ACYLTRANSFERASE"/>
    <property type="match status" value="1"/>
</dbReference>
<gene>
    <name evidence="5" type="ORF">UFOPK1722_00747</name>
</gene>
<dbReference type="GO" id="GO:0006654">
    <property type="term" value="P:phosphatidic acid biosynthetic process"/>
    <property type="evidence" value="ECO:0007669"/>
    <property type="project" value="TreeGrafter"/>
</dbReference>
<keyword evidence="1" id="KW-0808">Transferase</keyword>
<dbReference type="SUPFAM" id="SSF69593">
    <property type="entry name" value="Glycerol-3-phosphate (1)-acyltransferase"/>
    <property type="match status" value="1"/>
</dbReference>
<feature type="region of interest" description="Disordered" evidence="3">
    <location>
        <begin position="457"/>
        <end position="488"/>
    </location>
</feature>
<dbReference type="InterPro" id="IPR002123">
    <property type="entry name" value="Plipid/glycerol_acylTrfase"/>
</dbReference>
<dbReference type="SMART" id="SM00563">
    <property type="entry name" value="PlsC"/>
    <property type="match status" value="1"/>
</dbReference>
<dbReference type="Gene3D" id="3.40.50.1000">
    <property type="entry name" value="HAD superfamily/HAD-like"/>
    <property type="match status" value="1"/>
</dbReference>
<dbReference type="InterPro" id="IPR023214">
    <property type="entry name" value="HAD_sf"/>
</dbReference>
<dbReference type="Pfam" id="PF01553">
    <property type="entry name" value="Acyltransferase"/>
    <property type="match status" value="1"/>
</dbReference>
<dbReference type="InterPro" id="IPR006385">
    <property type="entry name" value="HAD_hydro_SerB1"/>
</dbReference>
<feature type="compositionally biased region" description="Basic and acidic residues" evidence="3">
    <location>
        <begin position="457"/>
        <end position="467"/>
    </location>
</feature>
<evidence type="ECO:0000259" key="4">
    <source>
        <dbReference type="SMART" id="SM00563"/>
    </source>
</evidence>
<dbReference type="GO" id="GO:0003841">
    <property type="term" value="F:1-acylglycerol-3-phosphate O-acyltransferase activity"/>
    <property type="evidence" value="ECO:0007669"/>
    <property type="project" value="TreeGrafter"/>
</dbReference>
<dbReference type="Pfam" id="PF12710">
    <property type="entry name" value="HAD"/>
    <property type="match status" value="1"/>
</dbReference>
<dbReference type="Gene3D" id="1.20.1440.100">
    <property type="entry name" value="SG protein - dephosphorylation function"/>
    <property type="match status" value="1"/>
</dbReference>
<evidence type="ECO:0000313" key="5">
    <source>
        <dbReference type="EMBL" id="CAB4577077.1"/>
    </source>
</evidence>
<dbReference type="PANTHER" id="PTHR10434:SF11">
    <property type="entry name" value="1-ACYL-SN-GLYCEROL-3-PHOSPHATE ACYLTRANSFERASE"/>
    <property type="match status" value="1"/>
</dbReference>